<sequence>MNHESIGIIAGSGQFPLLFARAAREKGYRLVTAAYVNEADPVLAEHSDVFEWVHLGQVRKLVRFFKGNDVRQAVMIGAIQKARMFTDIRPDIQAILLVAKLRATHDDIILRGFADYLEQQGIVIRSSTFLLPDLLAPAGCWTRRKPKRSEWSDIELGLKLAREIGKLDIGQCIVVAGGSVLAVEAIDGTDATILRGGGLGKGNAVVVKIAKPHQDLRFDMPAVGKQTIETMHRANAGVLAVEAGKTVVFDRKDMIDLADRYKIAVVAVDPQADTEADSAIETTGMES</sequence>
<name>A0A7C4RJ43_9BACT</name>
<dbReference type="InterPro" id="IPR041255">
    <property type="entry name" value="LpxI_N"/>
</dbReference>
<dbReference type="Gene3D" id="3.40.140.80">
    <property type="match status" value="1"/>
</dbReference>
<dbReference type="Pfam" id="PF06230">
    <property type="entry name" value="LpxI_C"/>
    <property type="match status" value="1"/>
</dbReference>
<proteinExistence type="predicted"/>
<dbReference type="InterPro" id="IPR053174">
    <property type="entry name" value="LpxI"/>
</dbReference>
<dbReference type="PANTHER" id="PTHR39962:SF1">
    <property type="entry name" value="LPXI FAMILY PROTEIN"/>
    <property type="match status" value="1"/>
</dbReference>
<dbReference type="PANTHER" id="PTHR39962">
    <property type="entry name" value="BLL4848 PROTEIN"/>
    <property type="match status" value="1"/>
</dbReference>
<dbReference type="EMBL" id="DSUH01000228">
    <property type="protein sequence ID" value="HGU33129.1"/>
    <property type="molecule type" value="Genomic_DNA"/>
</dbReference>
<gene>
    <name evidence="3" type="ORF">ENS29_09765</name>
</gene>
<comment type="caution">
    <text evidence="3">The sequence shown here is derived from an EMBL/GenBank/DDBJ whole genome shotgun (WGS) entry which is preliminary data.</text>
</comment>
<evidence type="ECO:0000259" key="2">
    <source>
        <dbReference type="Pfam" id="PF17930"/>
    </source>
</evidence>
<feature type="domain" description="LpxI C-terminal" evidence="1">
    <location>
        <begin position="137"/>
        <end position="266"/>
    </location>
</feature>
<protein>
    <submittedName>
        <fullName evidence="3">LpxI family protein</fullName>
    </submittedName>
</protein>
<evidence type="ECO:0000313" key="3">
    <source>
        <dbReference type="EMBL" id="HGU33129.1"/>
    </source>
</evidence>
<dbReference type="InterPro" id="IPR043167">
    <property type="entry name" value="LpxI_C_sf"/>
</dbReference>
<organism evidence="3">
    <name type="scientific">Desulfatirhabdium butyrativorans</name>
    <dbReference type="NCBI Taxonomy" id="340467"/>
    <lineage>
        <taxon>Bacteria</taxon>
        <taxon>Pseudomonadati</taxon>
        <taxon>Thermodesulfobacteriota</taxon>
        <taxon>Desulfobacteria</taxon>
        <taxon>Desulfobacterales</taxon>
        <taxon>Desulfatirhabdiaceae</taxon>
        <taxon>Desulfatirhabdium</taxon>
    </lineage>
</organism>
<evidence type="ECO:0000259" key="1">
    <source>
        <dbReference type="Pfam" id="PF06230"/>
    </source>
</evidence>
<reference evidence="3" key="1">
    <citation type="journal article" date="2020" name="mSystems">
        <title>Genome- and Community-Level Interaction Insights into Carbon Utilization and Element Cycling Functions of Hydrothermarchaeota in Hydrothermal Sediment.</title>
        <authorList>
            <person name="Zhou Z."/>
            <person name="Liu Y."/>
            <person name="Xu W."/>
            <person name="Pan J."/>
            <person name="Luo Z.H."/>
            <person name="Li M."/>
        </authorList>
    </citation>
    <scope>NUCLEOTIDE SEQUENCE [LARGE SCALE GENOMIC DNA]</scope>
    <source>
        <strain evidence="3">SpSt-477</strain>
    </source>
</reference>
<dbReference type="Gene3D" id="3.40.50.20">
    <property type="match status" value="1"/>
</dbReference>
<dbReference type="AlphaFoldDB" id="A0A7C4RJ43"/>
<feature type="domain" description="LpxI N-terminal" evidence="2">
    <location>
        <begin position="6"/>
        <end position="134"/>
    </location>
</feature>
<dbReference type="Pfam" id="PF17930">
    <property type="entry name" value="LpxI_N"/>
    <property type="match status" value="1"/>
</dbReference>
<accession>A0A7C4RJ43</accession>
<dbReference type="InterPro" id="IPR010415">
    <property type="entry name" value="LpxI_C"/>
</dbReference>